<dbReference type="SUPFAM" id="SSF55383">
    <property type="entry name" value="Copper amine oxidase, domain N"/>
    <property type="match status" value="1"/>
</dbReference>
<feature type="domain" description="Beta-lactamase-related" evidence="1">
    <location>
        <begin position="1"/>
        <end position="69"/>
    </location>
</feature>
<protein>
    <recommendedName>
        <fullName evidence="5">Serine-type D-Ala-D-Ala carboxypeptidase</fullName>
    </recommendedName>
</protein>
<organism evidence="3 4">
    <name type="scientific">Sporomusa acidovorans (strain ATCC 49682 / DSM 3132 / Mol)</name>
    <dbReference type="NCBI Taxonomy" id="1123286"/>
    <lineage>
        <taxon>Bacteria</taxon>
        <taxon>Bacillati</taxon>
        <taxon>Bacillota</taxon>
        <taxon>Negativicutes</taxon>
        <taxon>Selenomonadales</taxon>
        <taxon>Sporomusaceae</taxon>
        <taxon>Sporomusa</taxon>
    </lineage>
</organism>
<dbReference type="InterPro" id="IPR012854">
    <property type="entry name" value="Cu_amine_oxidase-like_N"/>
</dbReference>
<dbReference type="InterPro" id="IPR012338">
    <property type="entry name" value="Beta-lactam/transpept-like"/>
</dbReference>
<reference evidence="3" key="1">
    <citation type="submission" date="2024-05" db="EMBL/GenBank/DDBJ databases">
        <title>Isolation and characterization of Sporomusa carbonis sp. nov., a carboxydotrophic hydrogenogen in the genus of Sporomusa isolated from a charcoal burning pile.</title>
        <authorList>
            <person name="Boeer T."/>
            <person name="Rosenbaum F."/>
            <person name="Eysell L."/>
            <person name="Mueller V."/>
            <person name="Daniel R."/>
            <person name="Poehlein A."/>
        </authorList>
    </citation>
    <scope>NUCLEOTIDE SEQUENCE [LARGE SCALE GENOMIC DNA]</scope>
    <source>
        <strain evidence="3">DSM 3132</strain>
    </source>
</reference>
<evidence type="ECO:0008006" key="5">
    <source>
        <dbReference type="Google" id="ProtNLM"/>
    </source>
</evidence>
<keyword evidence="4" id="KW-1185">Reference proteome</keyword>
<dbReference type="Gene3D" id="3.40.710.10">
    <property type="entry name" value="DD-peptidase/beta-lactamase superfamily"/>
    <property type="match status" value="1"/>
</dbReference>
<evidence type="ECO:0000313" key="4">
    <source>
        <dbReference type="Proteomes" id="UP000216052"/>
    </source>
</evidence>
<dbReference type="Pfam" id="PF07833">
    <property type="entry name" value="Cu_amine_oxidN1"/>
    <property type="match status" value="1"/>
</dbReference>
<dbReference type="EMBL" id="CP155571">
    <property type="protein sequence ID" value="XFO70062.1"/>
    <property type="molecule type" value="Genomic_DNA"/>
</dbReference>
<gene>
    <name evidence="3" type="ORF">SPACI_000470</name>
</gene>
<dbReference type="InterPro" id="IPR001466">
    <property type="entry name" value="Beta-lactam-related"/>
</dbReference>
<accession>A0ABZ3IW92</accession>
<dbReference type="SUPFAM" id="SSF56601">
    <property type="entry name" value="beta-lactamase/transpeptidase-like"/>
    <property type="match status" value="2"/>
</dbReference>
<dbReference type="Proteomes" id="UP000216052">
    <property type="component" value="Chromosome"/>
</dbReference>
<dbReference type="PANTHER" id="PTHR46825">
    <property type="entry name" value="D-ALANYL-D-ALANINE-CARBOXYPEPTIDASE/ENDOPEPTIDASE AMPH"/>
    <property type="match status" value="1"/>
</dbReference>
<dbReference type="RefSeq" id="WP_093795440.1">
    <property type="nucleotide sequence ID" value="NZ_CP155571.1"/>
</dbReference>
<dbReference type="InterPro" id="IPR050491">
    <property type="entry name" value="AmpC-like"/>
</dbReference>
<proteinExistence type="predicted"/>
<evidence type="ECO:0000259" key="1">
    <source>
        <dbReference type="Pfam" id="PF00144"/>
    </source>
</evidence>
<feature type="domain" description="Copper amine oxidase-like N-terminal" evidence="2">
    <location>
        <begin position="203"/>
        <end position="281"/>
    </location>
</feature>
<evidence type="ECO:0000313" key="3">
    <source>
        <dbReference type="EMBL" id="XFO70062.1"/>
    </source>
</evidence>
<sequence>MKKYDVAGLSAAVFTDGKLIWNGSYGWADLSTSRAVNSGTLFRVASISKMVTATALMLLYEQGKFGLDAAGKDLMHSMQWFGNGLEGFYRQKGLNFHITDDLVPGRRLIGHSGEAYGLSGDAYFDLDSKIGFVFLMNGANLTDANPFYSVETTLAKTLMTSFAPPNSNKPMQLKAKAGDTFIAVNDRKIFLQTPAAITKIGKTQHLFLPAIAAADALSAGIEQTADKASFTVGRNKATLTADQAVLTCNGEKIVLSQAPYLDKGQLLVPVRELATALNINMKLSL</sequence>
<evidence type="ECO:0000259" key="2">
    <source>
        <dbReference type="Pfam" id="PF07833"/>
    </source>
</evidence>
<dbReference type="Pfam" id="PF00144">
    <property type="entry name" value="Beta-lactamase"/>
    <property type="match status" value="1"/>
</dbReference>
<name>A0ABZ3IW92_SPOA4</name>
<dbReference type="InterPro" id="IPR036582">
    <property type="entry name" value="Mao_N_sf"/>
</dbReference>
<dbReference type="Gene3D" id="3.30.457.10">
    <property type="entry name" value="Copper amine oxidase-like, N-terminal domain"/>
    <property type="match status" value="1"/>
</dbReference>
<dbReference type="PANTHER" id="PTHR46825:SF9">
    <property type="entry name" value="BETA-LACTAMASE-RELATED DOMAIN-CONTAINING PROTEIN"/>
    <property type="match status" value="1"/>
</dbReference>